<organism evidence="1">
    <name type="scientific">uncultured Gemmatimonadaceae bacterium</name>
    <dbReference type="NCBI Taxonomy" id="246130"/>
    <lineage>
        <taxon>Bacteria</taxon>
        <taxon>Pseudomonadati</taxon>
        <taxon>Gemmatimonadota</taxon>
        <taxon>Gemmatimonadia</taxon>
        <taxon>Gemmatimonadales</taxon>
        <taxon>Gemmatimonadaceae</taxon>
        <taxon>environmental samples</taxon>
    </lineage>
</organism>
<dbReference type="EMBL" id="CADCTU010000158">
    <property type="protein sequence ID" value="CAA9299863.1"/>
    <property type="molecule type" value="Genomic_DNA"/>
</dbReference>
<protein>
    <submittedName>
        <fullName evidence="1">Uncharacterized protein</fullName>
    </submittedName>
</protein>
<sequence length="99" mass="10339">METSTDAPAHPRALWLVAPLLLATVTCRPPAPATSAVAGPEVLRTLRAGRDAHVVVALVHAAPRAGDAASAQRAISRLQAEVLAQLPPEDYRSTQLFAA</sequence>
<proteinExistence type="predicted"/>
<evidence type="ECO:0000313" key="1">
    <source>
        <dbReference type="EMBL" id="CAA9299863.1"/>
    </source>
</evidence>
<name>A0A6J4K9N4_9BACT</name>
<dbReference type="AlphaFoldDB" id="A0A6J4K9N4"/>
<accession>A0A6J4K9N4</accession>
<feature type="non-terminal residue" evidence="1">
    <location>
        <position position="99"/>
    </location>
</feature>
<reference evidence="1" key="1">
    <citation type="submission" date="2020-02" db="EMBL/GenBank/DDBJ databases">
        <authorList>
            <person name="Meier V. D."/>
        </authorList>
    </citation>
    <scope>NUCLEOTIDE SEQUENCE</scope>
    <source>
        <strain evidence="1">AVDCRST_MAG11</strain>
    </source>
</reference>
<gene>
    <name evidence="1" type="ORF">AVDCRST_MAG11-743</name>
</gene>